<evidence type="ECO:0000313" key="2">
    <source>
        <dbReference type="EnsemblPlants" id="OBART10G01840.1"/>
    </source>
</evidence>
<dbReference type="EnsemblPlants" id="OBART10G01840.1">
    <property type="protein sequence ID" value="OBART10G01840.1"/>
    <property type="gene ID" value="OBART10G01840"/>
</dbReference>
<reference evidence="2" key="2">
    <citation type="submission" date="2015-03" db="UniProtKB">
        <authorList>
            <consortium name="EnsemblPlants"/>
        </authorList>
    </citation>
    <scope>IDENTIFICATION</scope>
</reference>
<protein>
    <submittedName>
        <fullName evidence="2">Uncharacterized protein</fullName>
    </submittedName>
</protein>
<dbReference type="Proteomes" id="UP000026960">
    <property type="component" value="Chromosome 10"/>
</dbReference>
<dbReference type="Gramene" id="OBART10G01840.1">
    <property type="protein sequence ID" value="OBART10G01840.1"/>
    <property type="gene ID" value="OBART10G01840"/>
</dbReference>
<evidence type="ECO:0000313" key="3">
    <source>
        <dbReference type="Proteomes" id="UP000026960"/>
    </source>
</evidence>
<keyword evidence="3" id="KW-1185">Reference proteome</keyword>
<accession>A0A0D3HB04</accession>
<feature type="region of interest" description="Disordered" evidence="1">
    <location>
        <begin position="118"/>
        <end position="143"/>
    </location>
</feature>
<organism evidence="2">
    <name type="scientific">Oryza barthii</name>
    <dbReference type="NCBI Taxonomy" id="65489"/>
    <lineage>
        <taxon>Eukaryota</taxon>
        <taxon>Viridiplantae</taxon>
        <taxon>Streptophyta</taxon>
        <taxon>Embryophyta</taxon>
        <taxon>Tracheophyta</taxon>
        <taxon>Spermatophyta</taxon>
        <taxon>Magnoliopsida</taxon>
        <taxon>Liliopsida</taxon>
        <taxon>Poales</taxon>
        <taxon>Poaceae</taxon>
        <taxon>BOP clade</taxon>
        <taxon>Oryzoideae</taxon>
        <taxon>Oryzeae</taxon>
        <taxon>Oryzinae</taxon>
        <taxon>Oryza</taxon>
    </lineage>
</organism>
<feature type="compositionally biased region" description="Basic and acidic residues" evidence="1">
    <location>
        <begin position="131"/>
        <end position="143"/>
    </location>
</feature>
<proteinExistence type="predicted"/>
<dbReference type="HOGENOM" id="CLU_1809146_0_0_1"/>
<dbReference type="PaxDb" id="65489-OBART10G01840.1"/>
<sequence length="143" mass="15773">MPEISVVPVDVVDSEQQQQQQKELQLADLPDYALRSILLPPPVGKMSLKSWCPLTPSTTFTSNLSIVVPKNGSLSLTAVSGYILQLWMLRNYTHGAFIWDLRKIVMLDLPATLISDQENSTTPAGAGSDAVFREEKLQTKDST</sequence>
<evidence type="ECO:0000256" key="1">
    <source>
        <dbReference type="SAM" id="MobiDB-lite"/>
    </source>
</evidence>
<name>A0A0D3HB04_9ORYZ</name>
<dbReference type="AlphaFoldDB" id="A0A0D3HB04"/>
<reference evidence="2" key="1">
    <citation type="journal article" date="2009" name="Rice">
        <title>De Novo Next Generation Sequencing of Plant Genomes.</title>
        <authorList>
            <person name="Rounsley S."/>
            <person name="Marri P.R."/>
            <person name="Yu Y."/>
            <person name="He R."/>
            <person name="Sisneros N."/>
            <person name="Goicoechea J.L."/>
            <person name="Lee S.J."/>
            <person name="Angelova A."/>
            <person name="Kudrna D."/>
            <person name="Luo M."/>
            <person name="Affourtit J."/>
            <person name="Desany B."/>
            <person name="Knight J."/>
            <person name="Niazi F."/>
            <person name="Egholm M."/>
            <person name="Wing R.A."/>
        </authorList>
    </citation>
    <scope>NUCLEOTIDE SEQUENCE [LARGE SCALE GENOMIC DNA]</scope>
    <source>
        <strain evidence="2">cv. IRGC 105608</strain>
    </source>
</reference>